<name>A0AA88TP19_9TELE</name>
<evidence type="ECO:0000313" key="4">
    <source>
        <dbReference type="Proteomes" id="UP001187343"/>
    </source>
</evidence>
<evidence type="ECO:0000313" key="3">
    <source>
        <dbReference type="EMBL" id="KAK2892398.1"/>
    </source>
</evidence>
<dbReference type="Pfam" id="PF14484">
    <property type="entry name" value="FISNA"/>
    <property type="match status" value="1"/>
</dbReference>
<dbReference type="AlphaFoldDB" id="A0AA88TP19"/>
<evidence type="ECO:0000259" key="2">
    <source>
        <dbReference type="SMART" id="SM01288"/>
    </source>
</evidence>
<dbReference type="EMBL" id="JAUYZG010000012">
    <property type="protein sequence ID" value="KAK2892398.1"/>
    <property type="molecule type" value="Genomic_DNA"/>
</dbReference>
<feature type="domain" description="FISNA" evidence="2">
    <location>
        <begin position="48"/>
        <end position="112"/>
    </location>
</feature>
<accession>A0AA88TP19</accession>
<gene>
    <name evidence="3" type="ORF">Q8A67_012386</name>
</gene>
<organism evidence="3 4">
    <name type="scientific">Cirrhinus molitorella</name>
    <name type="common">mud carp</name>
    <dbReference type="NCBI Taxonomy" id="172907"/>
    <lineage>
        <taxon>Eukaryota</taxon>
        <taxon>Metazoa</taxon>
        <taxon>Chordata</taxon>
        <taxon>Craniata</taxon>
        <taxon>Vertebrata</taxon>
        <taxon>Euteleostomi</taxon>
        <taxon>Actinopterygii</taxon>
        <taxon>Neopterygii</taxon>
        <taxon>Teleostei</taxon>
        <taxon>Ostariophysi</taxon>
        <taxon>Cypriniformes</taxon>
        <taxon>Cyprinidae</taxon>
        <taxon>Labeoninae</taxon>
        <taxon>Labeonini</taxon>
        <taxon>Cirrhinus</taxon>
    </lineage>
</organism>
<dbReference type="Proteomes" id="UP001187343">
    <property type="component" value="Unassembled WGS sequence"/>
</dbReference>
<feature type="compositionally biased region" description="Polar residues" evidence="1">
    <location>
        <begin position="7"/>
        <end position="33"/>
    </location>
</feature>
<keyword evidence="4" id="KW-1185">Reference proteome</keyword>
<dbReference type="InterPro" id="IPR029495">
    <property type="entry name" value="NACHT-assoc"/>
</dbReference>
<comment type="caution">
    <text evidence="3">The sequence shown here is derived from an EMBL/GenBank/DDBJ whole genome shotgun (WGS) entry which is preliminary data.</text>
</comment>
<proteinExistence type="predicted"/>
<reference evidence="3" key="1">
    <citation type="submission" date="2023-08" db="EMBL/GenBank/DDBJ databases">
        <title>Chromosome-level Genome Assembly of mud carp (Cirrhinus molitorella).</title>
        <authorList>
            <person name="Liu H."/>
        </authorList>
    </citation>
    <scope>NUCLEOTIDE SEQUENCE</scope>
    <source>
        <strain evidence="3">Prfri</strain>
        <tissue evidence="3">Muscle</tissue>
    </source>
</reference>
<protein>
    <recommendedName>
        <fullName evidence="2">FISNA domain-containing protein</fullName>
    </recommendedName>
</protein>
<sequence length="117" mass="13572">MDDTQKSRNVNSPVQQQRSEPESSCVSKKSDMSIDQAQSGLSHEVLNTFRLNLRQKFQFPYEETVKIGNPTLLNEIYTELYITESQMWIMELSSGLHQDYANMPVLSQWIQTQQTII</sequence>
<evidence type="ECO:0000256" key="1">
    <source>
        <dbReference type="SAM" id="MobiDB-lite"/>
    </source>
</evidence>
<dbReference type="SMART" id="SM01288">
    <property type="entry name" value="FISNA"/>
    <property type="match status" value="1"/>
</dbReference>
<feature type="region of interest" description="Disordered" evidence="1">
    <location>
        <begin position="1"/>
        <end position="33"/>
    </location>
</feature>